<keyword evidence="2" id="KW-0472">Membrane</keyword>
<sequence>MWLFVKTVTIYASSPFVLFLLDHSPTILYSILSLKGVPRSFSGRHFIFSFPYPPNASSVRPYLIATAQTPDVQTEVRFELPALGCSQLTMLGYREVALFNIPLEKTRRPPDELGSRSGLRVERPNDTVIVQANHSITLQCGTANHADRFLVFPSDALGVEYLVASSPVSRSHQFTVSTTRDDTKVNITTRVPVFVNGADIKEGHIELELDIHGSIHVSSLTDLTGVRVTSNYPLSVVSGSQLDESVLAQQLPPVKQWGRKFILARSGYLASSVLIYRIVVPQPNTTLSISSSSVAIDVRTGDTGATWYDHSVQTEGGLDTLSSDKAVMVVRYTLATALLITPVELYTNDDSFELMTSKLPEPVSIVLNVAYLCGQEHNLSIRNDGDLRPFRNMSLSSLNEALCIKALAFRHNSGDGNQTMHIRGQLSTATFVWVDTGDAEIAGSYRVAATMQFNQPANQPIDSCPVIVSSEVPSITGMTTPSPGEVYTSKQPTRTLRPNRSDDAAVIVPLCVSVAVVLAIIAGLCYFMKKNKMFPVCQCKTRRAYDVSNAGPADQTTRRKAAPSPEVIPLQNRYSVSLPDLRPMIASREHYPSGQHARFLHMRLAPIAENEVNLNTGAPANCDARMVRHNTFQQPVGHTYFSFNQQPGVDHRPPPDPTNQVRQPPNHGIPEIYTDNMQATDRSATGQFASIGRRRPSSAKPIPVQLVFNKPEIESQ</sequence>
<keyword evidence="2" id="KW-1133">Transmembrane helix</keyword>
<dbReference type="EnsemblMetazoa" id="XM_038214575.1">
    <property type="protein sequence ID" value="XP_038070503.1"/>
    <property type="gene ID" value="LOC119739591"/>
</dbReference>
<evidence type="ECO:0000313" key="4">
    <source>
        <dbReference type="EnsemblMetazoa" id="XP_038070503.1"/>
    </source>
</evidence>
<dbReference type="GeneID" id="119739591"/>
<dbReference type="PANTHER" id="PTHR46534:SF1">
    <property type="entry name" value="IGGFC-BINDING PROTEIN N-TERMINAL DOMAIN-CONTAINING PROTEIN"/>
    <property type="match status" value="1"/>
</dbReference>
<feature type="region of interest" description="Disordered" evidence="1">
    <location>
        <begin position="644"/>
        <end position="702"/>
    </location>
</feature>
<accession>A0A914B3K4</accession>
<name>A0A914B3K4_PATMI</name>
<dbReference type="InterPro" id="IPR035234">
    <property type="entry name" value="IgGFc-bd_N"/>
</dbReference>
<dbReference type="AlphaFoldDB" id="A0A914B3K4"/>
<evidence type="ECO:0000256" key="2">
    <source>
        <dbReference type="SAM" id="Phobius"/>
    </source>
</evidence>
<organism evidence="4 5">
    <name type="scientific">Patiria miniata</name>
    <name type="common">Bat star</name>
    <name type="synonym">Asterina miniata</name>
    <dbReference type="NCBI Taxonomy" id="46514"/>
    <lineage>
        <taxon>Eukaryota</taxon>
        <taxon>Metazoa</taxon>
        <taxon>Echinodermata</taxon>
        <taxon>Eleutherozoa</taxon>
        <taxon>Asterozoa</taxon>
        <taxon>Asteroidea</taxon>
        <taxon>Valvatacea</taxon>
        <taxon>Valvatida</taxon>
        <taxon>Asterinidae</taxon>
        <taxon>Patiria</taxon>
    </lineage>
</organism>
<dbReference type="PANTHER" id="PTHR46534">
    <property type="entry name" value="IGGFC_BINDING DOMAIN-CONTAINING PROTEIN"/>
    <property type="match status" value="1"/>
</dbReference>
<keyword evidence="5" id="KW-1185">Reference proteome</keyword>
<evidence type="ECO:0000256" key="1">
    <source>
        <dbReference type="SAM" id="MobiDB-lite"/>
    </source>
</evidence>
<evidence type="ECO:0000313" key="5">
    <source>
        <dbReference type="Proteomes" id="UP000887568"/>
    </source>
</evidence>
<dbReference type="Proteomes" id="UP000887568">
    <property type="component" value="Unplaced"/>
</dbReference>
<dbReference type="OMA" id="KKNKMFP"/>
<feature type="transmembrane region" description="Helical" evidence="2">
    <location>
        <begin position="504"/>
        <end position="527"/>
    </location>
</feature>
<keyword evidence="2" id="KW-0812">Transmembrane</keyword>
<dbReference type="OrthoDB" id="6156733at2759"/>
<feature type="compositionally biased region" description="Polar residues" evidence="1">
    <location>
        <begin position="675"/>
        <end position="688"/>
    </location>
</feature>
<reference evidence="4" key="1">
    <citation type="submission" date="2022-11" db="UniProtKB">
        <authorList>
            <consortium name="EnsemblMetazoa"/>
        </authorList>
    </citation>
    <scope>IDENTIFICATION</scope>
</reference>
<dbReference type="Pfam" id="PF17517">
    <property type="entry name" value="IgGFc_binding"/>
    <property type="match status" value="1"/>
</dbReference>
<proteinExistence type="predicted"/>
<protein>
    <recommendedName>
        <fullName evidence="3">IgGFc-binding protein N-terminal domain-containing protein</fullName>
    </recommendedName>
</protein>
<feature type="domain" description="IgGFc-binding protein N-terminal" evidence="3">
    <location>
        <begin position="147"/>
        <end position="337"/>
    </location>
</feature>
<evidence type="ECO:0000259" key="3">
    <source>
        <dbReference type="Pfam" id="PF17517"/>
    </source>
</evidence>
<dbReference type="RefSeq" id="XP_038070503.1">
    <property type="nucleotide sequence ID" value="XM_038214575.1"/>
</dbReference>